<evidence type="ECO:0000313" key="2">
    <source>
        <dbReference type="EMBL" id="GBP07953.1"/>
    </source>
</evidence>
<protein>
    <submittedName>
        <fullName evidence="2">Uncharacterized protein</fullName>
    </submittedName>
</protein>
<reference evidence="2 3" key="1">
    <citation type="journal article" date="2019" name="Commun. Biol.">
        <title>The bagworm genome reveals a unique fibroin gene that provides high tensile strength.</title>
        <authorList>
            <person name="Kono N."/>
            <person name="Nakamura H."/>
            <person name="Ohtoshi R."/>
            <person name="Tomita M."/>
            <person name="Numata K."/>
            <person name="Arakawa K."/>
        </authorList>
    </citation>
    <scope>NUCLEOTIDE SEQUENCE [LARGE SCALE GENOMIC DNA]</scope>
</reference>
<comment type="caution">
    <text evidence="2">The sequence shown here is derived from an EMBL/GenBank/DDBJ whole genome shotgun (WGS) entry which is preliminary data.</text>
</comment>
<accession>A0A4C1T0A2</accession>
<dbReference type="Proteomes" id="UP000299102">
    <property type="component" value="Unassembled WGS sequence"/>
</dbReference>
<evidence type="ECO:0000256" key="1">
    <source>
        <dbReference type="SAM" id="MobiDB-lite"/>
    </source>
</evidence>
<proteinExistence type="predicted"/>
<name>A0A4C1T0A2_EUMVA</name>
<organism evidence="2 3">
    <name type="scientific">Eumeta variegata</name>
    <name type="common">Bagworm moth</name>
    <name type="synonym">Eumeta japonica</name>
    <dbReference type="NCBI Taxonomy" id="151549"/>
    <lineage>
        <taxon>Eukaryota</taxon>
        <taxon>Metazoa</taxon>
        <taxon>Ecdysozoa</taxon>
        <taxon>Arthropoda</taxon>
        <taxon>Hexapoda</taxon>
        <taxon>Insecta</taxon>
        <taxon>Pterygota</taxon>
        <taxon>Neoptera</taxon>
        <taxon>Endopterygota</taxon>
        <taxon>Lepidoptera</taxon>
        <taxon>Glossata</taxon>
        <taxon>Ditrysia</taxon>
        <taxon>Tineoidea</taxon>
        <taxon>Psychidae</taxon>
        <taxon>Oiketicinae</taxon>
        <taxon>Eumeta</taxon>
    </lineage>
</organism>
<feature type="region of interest" description="Disordered" evidence="1">
    <location>
        <begin position="68"/>
        <end position="114"/>
    </location>
</feature>
<gene>
    <name evidence="2" type="ORF">EVAR_78095_1</name>
</gene>
<evidence type="ECO:0000313" key="3">
    <source>
        <dbReference type="Proteomes" id="UP000299102"/>
    </source>
</evidence>
<sequence length="114" mass="12529">MSLSSSSTVIAGRTFFCYKIQSDFKGEKTRASIDLLFVSSGSYSAGRYGREVTVFTVALRPVSGSFGRPLPSVTPDFPQSAPSPFYHSTPFSNRYPIPSQQPDKTLATPKERRP</sequence>
<dbReference type="EMBL" id="BGZK01000028">
    <property type="protein sequence ID" value="GBP07953.1"/>
    <property type="molecule type" value="Genomic_DNA"/>
</dbReference>
<keyword evidence="3" id="KW-1185">Reference proteome</keyword>
<dbReference type="AlphaFoldDB" id="A0A4C1T0A2"/>